<dbReference type="RefSeq" id="WP_073093723.1">
    <property type="nucleotide sequence ID" value="NZ_FRCY01000003.1"/>
</dbReference>
<keyword evidence="4" id="KW-1185">Reference proteome</keyword>
<dbReference type="InterPro" id="IPR036291">
    <property type="entry name" value="NAD(P)-bd_dom_sf"/>
</dbReference>
<dbReference type="Gene3D" id="3.40.50.720">
    <property type="entry name" value="NAD(P)-binding Rossmann-like Domain"/>
    <property type="match status" value="1"/>
</dbReference>
<evidence type="ECO:0000313" key="4">
    <source>
        <dbReference type="Proteomes" id="UP000184513"/>
    </source>
</evidence>
<dbReference type="PANTHER" id="PTHR43249">
    <property type="entry name" value="UDP-N-ACETYL-2-AMINO-2-DEOXY-D-GLUCURONATE OXIDASE"/>
    <property type="match status" value="1"/>
</dbReference>
<dbReference type="STRING" id="388280.SAMN04488057_103290"/>
<accession>A0A1M7LJG7</accession>
<evidence type="ECO:0000313" key="3">
    <source>
        <dbReference type="EMBL" id="SHM77712.1"/>
    </source>
</evidence>
<dbReference type="GO" id="GO:0000166">
    <property type="term" value="F:nucleotide binding"/>
    <property type="evidence" value="ECO:0007669"/>
    <property type="project" value="InterPro"/>
</dbReference>
<gene>
    <name evidence="3" type="ORF">SAMN04488057_103290</name>
</gene>
<dbReference type="OrthoDB" id="9795543at2"/>
<dbReference type="SUPFAM" id="SSF51735">
    <property type="entry name" value="NAD(P)-binding Rossmann-fold domains"/>
    <property type="match status" value="1"/>
</dbReference>
<dbReference type="EMBL" id="FRCY01000003">
    <property type="protein sequence ID" value="SHM77712.1"/>
    <property type="molecule type" value="Genomic_DNA"/>
</dbReference>
<reference evidence="3 4" key="1">
    <citation type="submission" date="2016-11" db="EMBL/GenBank/DDBJ databases">
        <authorList>
            <person name="Jaros S."/>
            <person name="Januszkiewicz K."/>
            <person name="Wedrychowicz H."/>
        </authorList>
    </citation>
    <scope>NUCLEOTIDE SEQUENCE [LARGE SCALE GENOMIC DNA]</scope>
    <source>
        <strain evidence="3 4">CGMCC 1.6102</strain>
    </source>
</reference>
<dbReference type="AlphaFoldDB" id="A0A1M7LJG7"/>
<dbReference type="PANTHER" id="PTHR43249:SF1">
    <property type="entry name" value="D-GLUCOSIDE 3-DEHYDROGENASE"/>
    <property type="match status" value="1"/>
</dbReference>
<dbReference type="InterPro" id="IPR052515">
    <property type="entry name" value="Gfo/Idh/MocA_Oxidoreductase"/>
</dbReference>
<name>A0A1M7LJG7_9BACT</name>
<protein>
    <submittedName>
        <fullName evidence="3">Predicted dehydrogenase</fullName>
    </submittedName>
</protein>
<evidence type="ECO:0000259" key="1">
    <source>
        <dbReference type="Pfam" id="PF01408"/>
    </source>
</evidence>
<dbReference type="Pfam" id="PF22725">
    <property type="entry name" value="GFO_IDH_MocA_C3"/>
    <property type="match status" value="1"/>
</dbReference>
<evidence type="ECO:0000259" key="2">
    <source>
        <dbReference type="Pfam" id="PF22725"/>
    </source>
</evidence>
<proteinExistence type="predicted"/>
<feature type="domain" description="Gfo/Idh/MocA-like oxidoreductase N-terminal" evidence="1">
    <location>
        <begin position="8"/>
        <end position="124"/>
    </location>
</feature>
<dbReference type="Gene3D" id="3.30.360.10">
    <property type="entry name" value="Dihydrodipicolinate Reductase, domain 2"/>
    <property type="match status" value="1"/>
</dbReference>
<organism evidence="3 4">
    <name type="scientific">Cyclobacterium lianum</name>
    <dbReference type="NCBI Taxonomy" id="388280"/>
    <lineage>
        <taxon>Bacteria</taxon>
        <taxon>Pseudomonadati</taxon>
        <taxon>Bacteroidota</taxon>
        <taxon>Cytophagia</taxon>
        <taxon>Cytophagales</taxon>
        <taxon>Cyclobacteriaceae</taxon>
        <taxon>Cyclobacterium</taxon>
    </lineage>
</organism>
<dbReference type="InterPro" id="IPR000683">
    <property type="entry name" value="Gfo/Idh/MocA-like_OxRdtase_N"/>
</dbReference>
<dbReference type="Proteomes" id="UP000184513">
    <property type="component" value="Unassembled WGS sequence"/>
</dbReference>
<dbReference type="PROSITE" id="PS51257">
    <property type="entry name" value="PROKAR_LIPOPROTEIN"/>
    <property type="match status" value="1"/>
</dbReference>
<dbReference type="SUPFAM" id="SSF55347">
    <property type="entry name" value="Glyceraldehyde-3-phosphate dehydrogenase-like, C-terminal domain"/>
    <property type="match status" value="1"/>
</dbReference>
<dbReference type="Pfam" id="PF01408">
    <property type="entry name" value="GFO_IDH_MocA"/>
    <property type="match status" value="1"/>
</dbReference>
<feature type="domain" description="GFO/IDH/MocA-like oxidoreductase" evidence="2">
    <location>
        <begin position="133"/>
        <end position="256"/>
    </location>
</feature>
<sequence length="343" mass="36570">MTQHKALGFGIIGTGAIAGMHAAAIGGCKDSELMAVCSSSDERAKLAAEKFKVPAYHNLDEFLAHKEIDVVCICTHSGQHLEPAIAAAKSGKHILLEKPIEVSLERADQLIRACEEAGVKLGVIFQNRLKPGYLRMKEAVQAGKIGKLLMGTAAINWYREPAYYTSSSWKGTKKGDGGAALINQGVHTIDLLLDIMGDASAVFGQVRTMVHQIEGEDLGAAVVNFKNGALGTITGGTSLYPGNPERLEIYGEKGNIILEAGKIVVWNVKGEEGLPQDGNNPGGSGASDPMAIDFKLHQGQVEDMVRAVRNNQNPMVTGSDARRSLALILGIYQSSSLNRIVQL</sequence>
<dbReference type="InterPro" id="IPR055170">
    <property type="entry name" value="GFO_IDH_MocA-like_dom"/>
</dbReference>